<dbReference type="EMBL" id="JAINUF010000009">
    <property type="protein sequence ID" value="KAJ8349639.1"/>
    <property type="molecule type" value="Genomic_DNA"/>
</dbReference>
<proteinExistence type="predicted"/>
<name>A0A9Q1IPH6_SYNKA</name>
<sequence>MQLYVKGLKGPQCGERLLLLMEVVQGSDCVHDPQNSKPRHSRAVSKLRQCRCRVETHGWKPTTKQPGGAGAGFGRARLRLGEHLGVCERFRISLHPSLPVRRKQKPIA</sequence>
<gene>
    <name evidence="1" type="ORF">SKAU_G00247690</name>
</gene>
<evidence type="ECO:0000313" key="1">
    <source>
        <dbReference type="EMBL" id="KAJ8349639.1"/>
    </source>
</evidence>
<reference evidence="1" key="1">
    <citation type="journal article" date="2023" name="Science">
        <title>Genome structures resolve the early diversification of teleost fishes.</title>
        <authorList>
            <person name="Parey E."/>
            <person name="Louis A."/>
            <person name="Montfort J."/>
            <person name="Bouchez O."/>
            <person name="Roques C."/>
            <person name="Iampietro C."/>
            <person name="Lluch J."/>
            <person name="Castinel A."/>
            <person name="Donnadieu C."/>
            <person name="Desvignes T."/>
            <person name="Floi Bucao C."/>
            <person name="Jouanno E."/>
            <person name="Wen M."/>
            <person name="Mejri S."/>
            <person name="Dirks R."/>
            <person name="Jansen H."/>
            <person name="Henkel C."/>
            <person name="Chen W.J."/>
            <person name="Zahm M."/>
            <person name="Cabau C."/>
            <person name="Klopp C."/>
            <person name="Thompson A.W."/>
            <person name="Robinson-Rechavi M."/>
            <person name="Braasch I."/>
            <person name="Lecointre G."/>
            <person name="Bobe J."/>
            <person name="Postlethwait J.H."/>
            <person name="Berthelot C."/>
            <person name="Roest Crollius H."/>
            <person name="Guiguen Y."/>
        </authorList>
    </citation>
    <scope>NUCLEOTIDE SEQUENCE</scope>
    <source>
        <strain evidence="1">WJC10195</strain>
    </source>
</reference>
<evidence type="ECO:0000313" key="2">
    <source>
        <dbReference type="Proteomes" id="UP001152622"/>
    </source>
</evidence>
<accession>A0A9Q1IPH6</accession>
<keyword evidence="2" id="KW-1185">Reference proteome</keyword>
<protein>
    <submittedName>
        <fullName evidence="1">Uncharacterized protein</fullName>
    </submittedName>
</protein>
<comment type="caution">
    <text evidence="1">The sequence shown here is derived from an EMBL/GenBank/DDBJ whole genome shotgun (WGS) entry which is preliminary data.</text>
</comment>
<dbReference type="AlphaFoldDB" id="A0A9Q1IPH6"/>
<organism evidence="1 2">
    <name type="scientific">Synaphobranchus kaupii</name>
    <name type="common">Kaup's arrowtooth eel</name>
    <dbReference type="NCBI Taxonomy" id="118154"/>
    <lineage>
        <taxon>Eukaryota</taxon>
        <taxon>Metazoa</taxon>
        <taxon>Chordata</taxon>
        <taxon>Craniata</taxon>
        <taxon>Vertebrata</taxon>
        <taxon>Euteleostomi</taxon>
        <taxon>Actinopterygii</taxon>
        <taxon>Neopterygii</taxon>
        <taxon>Teleostei</taxon>
        <taxon>Anguilliformes</taxon>
        <taxon>Synaphobranchidae</taxon>
        <taxon>Synaphobranchus</taxon>
    </lineage>
</organism>
<dbReference type="Proteomes" id="UP001152622">
    <property type="component" value="Chromosome 9"/>
</dbReference>